<dbReference type="EMBL" id="AWSV01000154">
    <property type="protein sequence ID" value="ERI81735.1"/>
    <property type="molecule type" value="Genomic_DNA"/>
</dbReference>
<gene>
    <name evidence="1" type="ORF">HMPREF1981_02921</name>
</gene>
<dbReference type="AlphaFoldDB" id="U2CB42"/>
<proteinExistence type="predicted"/>
<dbReference type="HOGENOM" id="CLU_3212630_0_0_10"/>
<organism evidence="1 2">
    <name type="scientific">Bacteroides pyogenes F0041</name>
    <dbReference type="NCBI Taxonomy" id="1321819"/>
    <lineage>
        <taxon>Bacteria</taxon>
        <taxon>Pseudomonadati</taxon>
        <taxon>Bacteroidota</taxon>
        <taxon>Bacteroidia</taxon>
        <taxon>Bacteroidales</taxon>
        <taxon>Bacteroidaceae</taxon>
        <taxon>Bacteroides</taxon>
    </lineage>
</organism>
<comment type="caution">
    <text evidence="1">The sequence shown here is derived from an EMBL/GenBank/DDBJ whole genome shotgun (WGS) entry which is preliminary data.</text>
</comment>
<evidence type="ECO:0000313" key="1">
    <source>
        <dbReference type="EMBL" id="ERI81735.1"/>
    </source>
</evidence>
<evidence type="ECO:0000313" key="2">
    <source>
        <dbReference type="Proteomes" id="UP000016496"/>
    </source>
</evidence>
<sequence>MANDFKFPILYFTRYMQPRAAGHQAMLAVRLAKARLPKALPFLY</sequence>
<reference evidence="1 2" key="1">
    <citation type="submission" date="2013-08" db="EMBL/GenBank/DDBJ databases">
        <authorList>
            <person name="Weinstock G."/>
            <person name="Sodergren E."/>
            <person name="Wylie T."/>
            <person name="Fulton L."/>
            <person name="Fulton R."/>
            <person name="Fronick C."/>
            <person name="O'Laughlin M."/>
            <person name="Godfrey J."/>
            <person name="Miner T."/>
            <person name="Herter B."/>
            <person name="Appelbaum E."/>
            <person name="Cordes M."/>
            <person name="Lek S."/>
            <person name="Wollam A."/>
            <person name="Pepin K.H."/>
            <person name="Palsikar V.B."/>
            <person name="Mitreva M."/>
            <person name="Wilson R.K."/>
        </authorList>
    </citation>
    <scope>NUCLEOTIDE SEQUENCE [LARGE SCALE GENOMIC DNA]</scope>
    <source>
        <strain evidence="1 2">F0041</strain>
    </source>
</reference>
<accession>U2CB42</accession>
<protein>
    <submittedName>
        <fullName evidence="1">Uncharacterized protein</fullName>
    </submittedName>
</protein>
<dbReference type="Proteomes" id="UP000016496">
    <property type="component" value="Unassembled WGS sequence"/>
</dbReference>
<name>U2CB42_9BACE</name>